<evidence type="ECO:0000256" key="2">
    <source>
        <dbReference type="ARBA" id="ARBA00022790"/>
    </source>
</evidence>
<evidence type="ECO:0000313" key="6">
    <source>
        <dbReference type="EMBL" id="KAK5131480.1"/>
    </source>
</evidence>
<dbReference type="Pfam" id="PF22061">
    <property type="entry name" value="CSN7_HB_subdom"/>
    <property type="match status" value="1"/>
</dbReference>
<proteinExistence type="inferred from homology"/>
<dbReference type="PANTHER" id="PTHR15350">
    <property type="entry name" value="COP9 SIGNALOSOME COMPLEX SUBUNIT 7/DENDRITIC CELL PROTEIN GA17"/>
    <property type="match status" value="1"/>
</dbReference>
<keyword evidence="7" id="KW-1185">Reference proteome</keyword>
<protein>
    <recommendedName>
        <fullName evidence="5">PCI domain-containing protein</fullName>
    </recommendedName>
</protein>
<keyword evidence="3" id="KW-0175">Coiled coil</keyword>
<evidence type="ECO:0000256" key="4">
    <source>
        <dbReference type="SAM" id="MobiDB-lite"/>
    </source>
</evidence>
<dbReference type="SMART" id="SM00088">
    <property type="entry name" value="PINT"/>
    <property type="match status" value="1"/>
</dbReference>
<dbReference type="PANTHER" id="PTHR15350:SF5">
    <property type="entry name" value="COP9 SIGNALOSOME COMPLEX SUBUNIT 7"/>
    <property type="match status" value="1"/>
</dbReference>
<evidence type="ECO:0000313" key="7">
    <source>
        <dbReference type="Proteomes" id="UP001357485"/>
    </source>
</evidence>
<dbReference type="EMBL" id="JAVRRA010024641">
    <property type="protein sequence ID" value="KAK5131480.1"/>
    <property type="molecule type" value="Genomic_DNA"/>
</dbReference>
<organism evidence="6 7">
    <name type="scientific">Cryomyces antarcticus</name>
    <dbReference type="NCBI Taxonomy" id="329879"/>
    <lineage>
        <taxon>Eukaryota</taxon>
        <taxon>Fungi</taxon>
        <taxon>Dikarya</taxon>
        <taxon>Ascomycota</taxon>
        <taxon>Pezizomycotina</taxon>
        <taxon>Dothideomycetes</taxon>
        <taxon>Dothideomycetes incertae sedis</taxon>
        <taxon>Cryomyces</taxon>
    </lineage>
</organism>
<feature type="domain" description="PCI" evidence="5">
    <location>
        <begin position="1"/>
        <end position="166"/>
    </location>
</feature>
<feature type="coiled-coil region" evidence="3">
    <location>
        <begin position="186"/>
        <end position="213"/>
    </location>
</feature>
<comment type="caution">
    <text evidence="6">The sequence shown here is derived from an EMBL/GenBank/DDBJ whole genome shotgun (WGS) entry which is preliminary data.</text>
</comment>
<name>A0ABR0KUJ7_9PEZI</name>
<feature type="compositionally biased region" description="Gly residues" evidence="4">
    <location>
        <begin position="277"/>
        <end position="310"/>
    </location>
</feature>
<evidence type="ECO:0000256" key="1">
    <source>
        <dbReference type="ARBA" id="ARBA00008482"/>
    </source>
</evidence>
<evidence type="ECO:0000259" key="5">
    <source>
        <dbReference type="PROSITE" id="PS50250"/>
    </source>
</evidence>
<accession>A0ABR0KUJ7</accession>
<feature type="region of interest" description="Disordered" evidence="4">
    <location>
        <begin position="231"/>
        <end position="310"/>
    </location>
</feature>
<reference evidence="6 7" key="1">
    <citation type="submission" date="2023-08" db="EMBL/GenBank/DDBJ databases">
        <title>Black Yeasts Isolated from many extreme environments.</title>
        <authorList>
            <person name="Coleine C."/>
            <person name="Stajich J.E."/>
            <person name="Selbmann L."/>
        </authorList>
    </citation>
    <scope>NUCLEOTIDE SEQUENCE [LARGE SCALE GENOMIC DNA]</scope>
    <source>
        <strain evidence="6 7">CCFEE 536</strain>
    </source>
</reference>
<gene>
    <name evidence="6" type="ORF">LTR16_000722</name>
</gene>
<feature type="compositionally biased region" description="Acidic residues" evidence="4">
    <location>
        <begin position="265"/>
        <end position="276"/>
    </location>
</feature>
<keyword evidence="2" id="KW-0736">Signalosome</keyword>
<comment type="similarity">
    <text evidence="1">Belongs to the CSN7/EIF3M family. CSN7 subfamily.</text>
</comment>
<dbReference type="PROSITE" id="PS50250">
    <property type="entry name" value="PCI"/>
    <property type="match status" value="1"/>
</dbReference>
<sequence length="310" mass="33593">MEQTRALNALEPFVALSKAANSTRAAVDLVTQAISARNTYIFAELLHTPNIQALGQVQEGAGYLTLLEIFAWGTWQDYSGRISLSPDFPRLTPPQELKLRLLSLLTLAARNSPTSPTLTYDHLQHALDLPSARKLEDLVISAIYRDLLTATLDTRRRTVSVSSVAPLRDVSPGALPVMQDELAAWSSRCEGALEQLEKQISAIKQQAAMRLRKKQVEDRLVETGLRLNEESEGAFKKKPRPRMGDTLTTGDERNKRAAMELGSGYEDDEDLMDVDDGGAGRGAGRGAKRGGGVGSGGSRNALGGLGRKLG</sequence>
<evidence type="ECO:0000256" key="3">
    <source>
        <dbReference type="SAM" id="Coils"/>
    </source>
</evidence>
<dbReference type="Proteomes" id="UP001357485">
    <property type="component" value="Unassembled WGS sequence"/>
</dbReference>
<dbReference type="InterPro" id="IPR000717">
    <property type="entry name" value="PCI_dom"/>
</dbReference>
<dbReference type="Pfam" id="PF01399">
    <property type="entry name" value="PCI"/>
    <property type="match status" value="1"/>
</dbReference>
<dbReference type="InterPro" id="IPR045237">
    <property type="entry name" value="COPS7/eIF3m"/>
</dbReference>